<organism evidence="3 4">
    <name type="scientific">Luteimonas terrae</name>
    <dbReference type="NCBI Taxonomy" id="1530191"/>
    <lineage>
        <taxon>Bacteria</taxon>
        <taxon>Pseudomonadati</taxon>
        <taxon>Pseudomonadota</taxon>
        <taxon>Gammaproteobacteria</taxon>
        <taxon>Lysobacterales</taxon>
        <taxon>Lysobacteraceae</taxon>
        <taxon>Luteimonas</taxon>
    </lineage>
</organism>
<feature type="compositionally biased region" description="Basic and acidic residues" evidence="2">
    <location>
        <begin position="183"/>
        <end position="194"/>
    </location>
</feature>
<dbReference type="RefSeq" id="WP_055247783.1">
    <property type="nucleotide sequence ID" value="NZ_SMTG01000002.1"/>
</dbReference>
<evidence type="ECO:0000313" key="4">
    <source>
        <dbReference type="Proteomes" id="UP000295543"/>
    </source>
</evidence>
<sequence>MAIFQQSGTAKKDSPAFGSDAPPPAPARETPPPAAADFAPATPPVAQPSTPPQTVAPPQAAPRAATPTVKESIIAADLTIEGKIEGSGDVRIAGRFKGDVNVQGNLTIEQGAKLNGGVRAKQVLVSGELEGNIESASLVELRDSAVLIGDLKAGSLTVAAGSKIRGHIECGWGDVKAPAAGNGKDKAANDKSSD</sequence>
<proteinExistence type="inferred from homology"/>
<evidence type="ECO:0000313" key="3">
    <source>
        <dbReference type="EMBL" id="TDK33015.1"/>
    </source>
</evidence>
<dbReference type="Proteomes" id="UP000295543">
    <property type="component" value="Unassembled WGS sequence"/>
</dbReference>
<accession>A0A4R5UCL6</accession>
<dbReference type="PANTHER" id="PTHR35024:SF4">
    <property type="entry name" value="POLYMER-FORMING CYTOSKELETAL PROTEIN"/>
    <property type="match status" value="1"/>
</dbReference>
<feature type="compositionally biased region" description="Pro residues" evidence="2">
    <location>
        <begin position="41"/>
        <end position="55"/>
    </location>
</feature>
<feature type="region of interest" description="Disordered" evidence="2">
    <location>
        <begin position="174"/>
        <end position="194"/>
    </location>
</feature>
<dbReference type="PANTHER" id="PTHR35024">
    <property type="entry name" value="HYPOTHETICAL CYTOSOLIC PROTEIN"/>
    <property type="match status" value="1"/>
</dbReference>
<dbReference type="InterPro" id="IPR007607">
    <property type="entry name" value="BacA/B"/>
</dbReference>
<dbReference type="AlphaFoldDB" id="A0A4R5UCL6"/>
<comment type="similarity">
    <text evidence="1">Belongs to the bactofilin family.</text>
</comment>
<comment type="caution">
    <text evidence="3">The sequence shown here is derived from an EMBL/GenBank/DDBJ whole genome shotgun (WGS) entry which is preliminary data.</text>
</comment>
<dbReference type="OrthoDB" id="6023669at2"/>
<dbReference type="EMBL" id="SMTG01000002">
    <property type="protein sequence ID" value="TDK33015.1"/>
    <property type="molecule type" value="Genomic_DNA"/>
</dbReference>
<protein>
    <submittedName>
        <fullName evidence="3">Polymer-forming cytoskeletal protein</fullName>
    </submittedName>
</protein>
<evidence type="ECO:0000256" key="2">
    <source>
        <dbReference type="SAM" id="MobiDB-lite"/>
    </source>
</evidence>
<name>A0A4R5UCL6_9GAMM</name>
<reference evidence="3 4" key="1">
    <citation type="submission" date="2019-03" db="EMBL/GenBank/DDBJ databases">
        <title>Luteimonas zhaokaii sp.nov., isolated from the rectal contents of Plateau pika in Yushu, Qinghai Province, China.</title>
        <authorList>
            <person name="Zhang G."/>
        </authorList>
    </citation>
    <scope>NUCLEOTIDE SEQUENCE [LARGE SCALE GENOMIC DNA]</scope>
    <source>
        <strain evidence="3 4">THG-MD21</strain>
    </source>
</reference>
<feature type="region of interest" description="Disordered" evidence="2">
    <location>
        <begin position="1"/>
        <end position="68"/>
    </location>
</feature>
<keyword evidence="4" id="KW-1185">Reference proteome</keyword>
<dbReference type="Pfam" id="PF04519">
    <property type="entry name" value="Bactofilin"/>
    <property type="match status" value="1"/>
</dbReference>
<feature type="compositionally biased region" description="Pro residues" evidence="2">
    <location>
        <begin position="21"/>
        <end position="34"/>
    </location>
</feature>
<feature type="compositionally biased region" description="Low complexity" evidence="2">
    <location>
        <begin position="56"/>
        <end position="68"/>
    </location>
</feature>
<evidence type="ECO:0000256" key="1">
    <source>
        <dbReference type="ARBA" id="ARBA00044755"/>
    </source>
</evidence>
<gene>
    <name evidence="3" type="ORF">E2F49_02895</name>
</gene>